<evidence type="ECO:0000313" key="4">
    <source>
        <dbReference type="Proteomes" id="UP001151760"/>
    </source>
</evidence>
<dbReference type="InterPro" id="IPR018487">
    <property type="entry name" value="Hemopexin-like_repeat"/>
</dbReference>
<dbReference type="Gene3D" id="2.110.10.10">
    <property type="entry name" value="Hemopexin-like domain"/>
    <property type="match status" value="1"/>
</dbReference>
<dbReference type="PROSITE" id="PS51642">
    <property type="entry name" value="HEMOPEXIN_2"/>
    <property type="match status" value="1"/>
</dbReference>
<feature type="compositionally biased region" description="Low complexity" evidence="2">
    <location>
        <begin position="46"/>
        <end position="62"/>
    </location>
</feature>
<gene>
    <name evidence="3" type="ORF">Tco_0623981</name>
</gene>
<evidence type="ECO:0000256" key="1">
    <source>
        <dbReference type="PROSITE-ProRule" id="PRU01011"/>
    </source>
</evidence>
<dbReference type="Proteomes" id="UP001151760">
    <property type="component" value="Unassembled WGS sequence"/>
</dbReference>
<comment type="caution">
    <text evidence="3">The sequence shown here is derived from an EMBL/GenBank/DDBJ whole genome shotgun (WGS) entry which is preliminary data.</text>
</comment>
<feature type="repeat" description="Hemopexin" evidence="1">
    <location>
        <begin position="107"/>
        <end position="153"/>
    </location>
</feature>
<reference evidence="3" key="1">
    <citation type="journal article" date="2022" name="Int. J. Mol. Sci.">
        <title>Draft Genome of Tanacetum Coccineum: Genomic Comparison of Closely Related Tanacetum-Family Plants.</title>
        <authorList>
            <person name="Yamashiro T."/>
            <person name="Shiraishi A."/>
            <person name="Nakayama K."/>
            <person name="Satake H."/>
        </authorList>
    </citation>
    <scope>NUCLEOTIDE SEQUENCE</scope>
</reference>
<evidence type="ECO:0000313" key="3">
    <source>
        <dbReference type="EMBL" id="GJS50619.1"/>
    </source>
</evidence>
<accession>A0ABQ4WCK7</accession>
<sequence>MTDMTGSGRSYAIRGKGTRRANTSQRLAADSPMPVTPPSTLQVPHSSSLTPPDSLSPTSLESQTLATAKAVYSTSTREKNHEIEHQKFMGVWCDTRCFLSSKVQSLKKGVDAAFESTVTNEVYIFKGGEYAFVDYMHRKLIAIRPIVDGFKCLKNTIFASDIGAAFASHISGEAYLFKGNSYVLLHFTPGKTKGYIIGGPKEILPKNRPSLVNILP</sequence>
<reference evidence="3" key="2">
    <citation type="submission" date="2022-01" db="EMBL/GenBank/DDBJ databases">
        <authorList>
            <person name="Yamashiro T."/>
            <person name="Shiraishi A."/>
            <person name="Satake H."/>
            <person name="Nakayama K."/>
        </authorList>
    </citation>
    <scope>NUCLEOTIDE SEQUENCE</scope>
</reference>
<dbReference type="EMBL" id="BQNB010008529">
    <property type="protein sequence ID" value="GJS50619.1"/>
    <property type="molecule type" value="Genomic_DNA"/>
</dbReference>
<keyword evidence="4" id="KW-1185">Reference proteome</keyword>
<dbReference type="SUPFAM" id="SSF50923">
    <property type="entry name" value="Hemopexin-like domain"/>
    <property type="match status" value="1"/>
</dbReference>
<dbReference type="InterPro" id="IPR036375">
    <property type="entry name" value="Hemopexin-like_dom_sf"/>
</dbReference>
<protein>
    <submittedName>
        <fullName evidence="3">Hemopexin fold protein</fullName>
    </submittedName>
</protein>
<evidence type="ECO:0000256" key="2">
    <source>
        <dbReference type="SAM" id="MobiDB-lite"/>
    </source>
</evidence>
<name>A0ABQ4WCK7_9ASTR</name>
<dbReference type="SMART" id="SM00120">
    <property type="entry name" value="HX"/>
    <property type="match status" value="2"/>
</dbReference>
<organism evidence="3 4">
    <name type="scientific">Tanacetum coccineum</name>
    <dbReference type="NCBI Taxonomy" id="301880"/>
    <lineage>
        <taxon>Eukaryota</taxon>
        <taxon>Viridiplantae</taxon>
        <taxon>Streptophyta</taxon>
        <taxon>Embryophyta</taxon>
        <taxon>Tracheophyta</taxon>
        <taxon>Spermatophyta</taxon>
        <taxon>Magnoliopsida</taxon>
        <taxon>eudicotyledons</taxon>
        <taxon>Gunneridae</taxon>
        <taxon>Pentapetalae</taxon>
        <taxon>asterids</taxon>
        <taxon>campanulids</taxon>
        <taxon>Asterales</taxon>
        <taxon>Asteraceae</taxon>
        <taxon>Asteroideae</taxon>
        <taxon>Anthemideae</taxon>
        <taxon>Anthemidinae</taxon>
        <taxon>Tanacetum</taxon>
    </lineage>
</organism>
<feature type="region of interest" description="Disordered" evidence="2">
    <location>
        <begin position="1"/>
        <end position="62"/>
    </location>
</feature>
<proteinExistence type="predicted"/>